<evidence type="ECO:0000313" key="1">
    <source>
        <dbReference type="Proteomes" id="UP000790787"/>
    </source>
</evidence>
<name>A0AC58UU47_TOBAC</name>
<keyword evidence="1" id="KW-1185">Reference proteome</keyword>
<organism evidence="1 2">
    <name type="scientific">Nicotiana tabacum</name>
    <name type="common">Common tobacco</name>
    <dbReference type="NCBI Taxonomy" id="4097"/>
    <lineage>
        <taxon>Eukaryota</taxon>
        <taxon>Viridiplantae</taxon>
        <taxon>Streptophyta</taxon>
        <taxon>Embryophyta</taxon>
        <taxon>Tracheophyta</taxon>
        <taxon>Spermatophyta</taxon>
        <taxon>Magnoliopsida</taxon>
        <taxon>eudicotyledons</taxon>
        <taxon>Gunneridae</taxon>
        <taxon>Pentapetalae</taxon>
        <taxon>asterids</taxon>
        <taxon>lamiids</taxon>
        <taxon>Solanales</taxon>
        <taxon>Solanaceae</taxon>
        <taxon>Nicotianoideae</taxon>
        <taxon>Nicotianeae</taxon>
        <taxon>Nicotiana</taxon>
    </lineage>
</organism>
<dbReference type="Proteomes" id="UP000790787">
    <property type="component" value="Chromosome 7"/>
</dbReference>
<proteinExistence type="predicted"/>
<dbReference type="RefSeq" id="XP_075113021.1">
    <property type="nucleotide sequence ID" value="XM_075256920.1"/>
</dbReference>
<accession>A0AC58UU47</accession>
<protein>
    <submittedName>
        <fullName evidence="2">Uncharacterized protein LOC142182634</fullName>
    </submittedName>
</protein>
<gene>
    <name evidence="2" type="primary">LOC142182634</name>
</gene>
<reference evidence="2" key="2">
    <citation type="submission" date="2025-08" db="UniProtKB">
        <authorList>
            <consortium name="RefSeq"/>
        </authorList>
    </citation>
    <scope>IDENTIFICATION</scope>
    <source>
        <tissue evidence="2">Leaf</tissue>
    </source>
</reference>
<reference evidence="1" key="1">
    <citation type="journal article" date="2014" name="Nat. Commun.">
        <title>The tobacco genome sequence and its comparison with those of tomato and potato.</title>
        <authorList>
            <person name="Sierro N."/>
            <person name="Battey J.N."/>
            <person name="Ouadi S."/>
            <person name="Bakaher N."/>
            <person name="Bovet L."/>
            <person name="Willig A."/>
            <person name="Goepfert S."/>
            <person name="Peitsch M.C."/>
            <person name="Ivanov N.V."/>
        </authorList>
    </citation>
    <scope>NUCLEOTIDE SEQUENCE [LARGE SCALE GENOMIC DNA]</scope>
</reference>
<sequence length="368" mass="42330">MTTDVEAVTSTPETQGRRVQHESTMVEENRILKQQMTEMCQAWAGGQGQPRHKSQFATQQERYHAPEYHSYSFDLPAKIEKPARKMVQEEMTQRVKTFEQWLKNMQGLAGQKSVAFKDLCMFPDVHLPPGFKTPKFEKYDGHGDPIAHLKRYCNQLRGAGRNEKLLMAYFVESLTGVASEWFMDQDTSRWYVWDDMTQAFVKQFQYIIDIAPDCISLSNLKKEPSESFREYAIKWREQAARVTPPMDDPELITVFLQAQEPDYFQNMVSTVGKSFSEAIKMGEMVENGLKTGKIISQAALKAATQAVRVESDNLSDTNEEIEEIMMTSGSRRGPRSTSRRYEQPSQIFHGSPEQYYPPQNPQYFIAPP</sequence>
<evidence type="ECO:0000313" key="2">
    <source>
        <dbReference type="RefSeq" id="XP_075113021.1"/>
    </source>
</evidence>